<gene>
    <name evidence="3" type="ORF">EFB08_14740</name>
</gene>
<keyword evidence="3" id="KW-0645">Protease</keyword>
<dbReference type="GO" id="GO:0004175">
    <property type="term" value="F:endopeptidase activity"/>
    <property type="evidence" value="ECO:0007669"/>
    <property type="project" value="UniProtKB-ARBA"/>
</dbReference>
<dbReference type="PANTHER" id="PTHR39430">
    <property type="entry name" value="MEMBRANE-ASSOCIATED PROTEASE-RELATED"/>
    <property type="match status" value="1"/>
</dbReference>
<comment type="caution">
    <text evidence="3">The sequence shown here is derived from an EMBL/GenBank/DDBJ whole genome shotgun (WGS) entry which is preliminary data.</text>
</comment>
<feature type="transmembrane region" description="Helical" evidence="1">
    <location>
        <begin position="232"/>
        <end position="253"/>
    </location>
</feature>
<evidence type="ECO:0000256" key="1">
    <source>
        <dbReference type="SAM" id="Phobius"/>
    </source>
</evidence>
<keyword evidence="3" id="KW-0482">Metalloprotease</keyword>
<dbReference type="GO" id="GO:0008237">
    <property type="term" value="F:metallopeptidase activity"/>
    <property type="evidence" value="ECO:0007669"/>
    <property type="project" value="UniProtKB-KW"/>
</dbReference>
<feature type="transmembrane region" description="Helical" evidence="1">
    <location>
        <begin position="203"/>
        <end position="220"/>
    </location>
</feature>
<dbReference type="GO" id="GO:0006508">
    <property type="term" value="P:proteolysis"/>
    <property type="evidence" value="ECO:0007669"/>
    <property type="project" value="UniProtKB-KW"/>
</dbReference>
<dbReference type="OrthoDB" id="7564474at2"/>
<feature type="transmembrane region" description="Helical" evidence="1">
    <location>
        <begin position="126"/>
        <end position="143"/>
    </location>
</feature>
<dbReference type="EMBL" id="RJJD01000008">
    <property type="protein sequence ID" value="RNI26076.1"/>
    <property type="molecule type" value="Genomic_DNA"/>
</dbReference>
<feature type="transmembrane region" description="Helical" evidence="1">
    <location>
        <begin position="180"/>
        <end position="198"/>
    </location>
</feature>
<evidence type="ECO:0000259" key="2">
    <source>
        <dbReference type="Pfam" id="PF02517"/>
    </source>
</evidence>
<proteinExistence type="predicted"/>
<keyword evidence="4" id="KW-1185">Reference proteome</keyword>
<evidence type="ECO:0000313" key="4">
    <source>
        <dbReference type="Proteomes" id="UP000272117"/>
    </source>
</evidence>
<dbReference type="GO" id="GO:0080120">
    <property type="term" value="P:CAAX-box protein maturation"/>
    <property type="evidence" value="ECO:0007669"/>
    <property type="project" value="UniProtKB-ARBA"/>
</dbReference>
<keyword evidence="1" id="KW-1133">Transmembrane helix</keyword>
<dbReference type="PANTHER" id="PTHR39430:SF1">
    <property type="entry name" value="PROTEASE"/>
    <property type="match status" value="1"/>
</dbReference>
<accession>A0A3M9MKP2</accession>
<sequence>MIKTKPLRTSSLSGKQSWLAVLAGFLAIAFTYHAAEYAMRFHQHIPLFLGLMLAVIPVAYAVARVQGFRGLSAWGMKVNGKYALLFFVGLGLSLLVNGLAFAVRIWLRIEVVTNVPDMSTLVTQTLIFALGTFLPSLAEDILTRGYLFGHLQSKLSTWGFILVSSSVYVLNHIYSLDDGFTALAYLFALGVMLAIPLLYTKNIWYTVGAHWAGNIVYRLGQDVLTVEEGPSAFSALWELTFFILLLAVLNYWVSRRMSKTLRLR</sequence>
<dbReference type="Proteomes" id="UP000272117">
    <property type="component" value="Unassembled WGS sequence"/>
</dbReference>
<feature type="domain" description="CAAX prenyl protease 2/Lysostaphin resistance protein A-like" evidence="2">
    <location>
        <begin position="124"/>
        <end position="216"/>
    </location>
</feature>
<feature type="transmembrane region" description="Helical" evidence="1">
    <location>
        <begin position="45"/>
        <end position="63"/>
    </location>
</feature>
<dbReference type="InterPro" id="IPR003675">
    <property type="entry name" value="Rce1/LyrA-like_dom"/>
</dbReference>
<keyword evidence="1" id="KW-0812">Transmembrane</keyword>
<dbReference type="Pfam" id="PF02517">
    <property type="entry name" value="Rce1-like"/>
    <property type="match status" value="1"/>
</dbReference>
<protein>
    <submittedName>
        <fullName evidence="3">CPBP family intramembrane metalloprotease</fullName>
    </submittedName>
</protein>
<keyword evidence="3" id="KW-0378">Hydrolase</keyword>
<name>A0A3M9MKP2_9BACT</name>
<keyword evidence="1" id="KW-0472">Membrane</keyword>
<reference evidence="3 4" key="1">
    <citation type="submission" date="2018-11" db="EMBL/GenBank/DDBJ databases">
        <title>Rufibacter latericius sp. nov., isolated from water in Baiyang Lake.</title>
        <authorList>
            <person name="Yang Y."/>
        </authorList>
    </citation>
    <scope>NUCLEOTIDE SEQUENCE [LARGE SCALE GENOMIC DNA]</scope>
    <source>
        <strain evidence="3 4">R-22-1c-1</strain>
    </source>
</reference>
<evidence type="ECO:0000313" key="3">
    <source>
        <dbReference type="EMBL" id="RNI26076.1"/>
    </source>
</evidence>
<feature type="transmembrane region" description="Helical" evidence="1">
    <location>
        <begin position="155"/>
        <end position="174"/>
    </location>
</feature>
<organism evidence="3 4">
    <name type="scientific">Rufibacter latericius</name>
    <dbReference type="NCBI Taxonomy" id="2487040"/>
    <lineage>
        <taxon>Bacteria</taxon>
        <taxon>Pseudomonadati</taxon>
        <taxon>Bacteroidota</taxon>
        <taxon>Cytophagia</taxon>
        <taxon>Cytophagales</taxon>
        <taxon>Hymenobacteraceae</taxon>
        <taxon>Rufibacter</taxon>
    </lineage>
</organism>
<feature type="transmembrane region" description="Helical" evidence="1">
    <location>
        <begin position="84"/>
        <end position="106"/>
    </location>
</feature>
<dbReference type="AlphaFoldDB" id="A0A3M9MKP2"/>